<sequence>FLVLSSVLTRPINNQDLYLYLVVSKYSISNSPRRREIAKPHILHQQDVARCGIPISSDKKTRPHPRHLGQKTMPLFSCPYRCHPNQPPHLTALVRCIKYDLSCDKFDPSGAIKT</sequence>
<organism evidence="1 2">
    <name type="scientific">Mucuna pruriens</name>
    <name type="common">Velvet bean</name>
    <name type="synonym">Dolichos pruriens</name>
    <dbReference type="NCBI Taxonomy" id="157652"/>
    <lineage>
        <taxon>Eukaryota</taxon>
        <taxon>Viridiplantae</taxon>
        <taxon>Streptophyta</taxon>
        <taxon>Embryophyta</taxon>
        <taxon>Tracheophyta</taxon>
        <taxon>Spermatophyta</taxon>
        <taxon>Magnoliopsida</taxon>
        <taxon>eudicotyledons</taxon>
        <taxon>Gunneridae</taxon>
        <taxon>Pentapetalae</taxon>
        <taxon>rosids</taxon>
        <taxon>fabids</taxon>
        <taxon>Fabales</taxon>
        <taxon>Fabaceae</taxon>
        <taxon>Papilionoideae</taxon>
        <taxon>50 kb inversion clade</taxon>
        <taxon>NPAAA clade</taxon>
        <taxon>indigoferoid/millettioid clade</taxon>
        <taxon>Phaseoleae</taxon>
        <taxon>Mucuna</taxon>
    </lineage>
</organism>
<dbReference type="AlphaFoldDB" id="A0A371E0A5"/>
<comment type="caution">
    <text evidence="1">The sequence shown here is derived from an EMBL/GenBank/DDBJ whole genome shotgun (WGS) entry which is preliminary data.</text>
</comment>
<reference evidence="1" key="1">
    <citation type="submission" date="2018-05" db="EMBL/GenBank/DDBJ databases">
        <title>Draft genome of Mucuna pruriens seed.</title>
        <authorList>
            <person name="Nnadi N.E."/>
            <person name="Vos R."/>
            <person name="Hasami M.H."/>
            <person name="Devisetty U.K."/>
            <person name="Aguiy J.C."/>
        </authorList>
    </citation>
    <scope>NUCLEOTIDE SEQUENCE [LARGE SCALE GENOMIC DNA]</scope>
    <source>
        <strain evidence="1">JCA_2017</strain>
    </source>
</reference>
<accession>A0A371E0A5</accession>
<name>A0A371E0A5_MUCPR</name>
<evidence type="ECO:0000313" key="2">
    <source>
        <dbReference type="Proteomes" id="UP000257109"/>
    </source>
</evidence>
<protein>
    <submittedName>
        <fullName evidence="1">Uncharacterized protein</fullName>
    </submittedName>
</protein>
<dbReference type="Proteomes" id="UP000257109">
    <property type="component" value="Unassembled WGS sequence"/>
</dbReference>
<dbReference type="EMBL" id="QJKJ01017736">
    <property type="protein sequence ID" value="RDX58196.1"/>
    <property type="molecule type" value="Genomic_DNA"/>
</dbReference>
<gene>
    <name evidence="1" type="ORF">CR513_62502</name>
</gene>
<proteinExistence type="predicted"/>
<keyword evidence="2" id="KW-1185">Reference proteome</keyword>
<feature type="non-terminal residue" evidence="1">
    <location>
        <position position="1"/>
    </location>
</feature>
<evidence type="ECO:0000313" key="1">
    <source>
        <dbReference type="EMBL" id="RDX58196.1"/>
    </source>
</evidence>